<dbReference type="GO" id="GO:0032259">
    <property type="term" value="P:methylation"/>
    <property type="evidence" value="ECO:0007669"/>
    <property type="project" value="UniProtKB-KW"/>
</dbReference>
<evidence type="ECO:0000313" key="2">
    <source>
        <dbReference type="Proteomes" id="UP001595476"/>
    </source>
</evidence>
<name>A0ABV7HD11_9GAMM</name>
<dbReference type="Pfam" id="PF13489">
    <property type="entry name" value="Methyltransf_23"/>
    <property type="match status" value="1"/>
</dbReference>
<dbReference type="EC" id="2.1.1.-" evidence="1"/>
<proteinExistence type="predicted"/>
<dbReference type="Gene3D" id="3.40.50.150">
    <property type="entry name" value="Vaccinia Virus protein VP39"/>
    <property type="match status" value="2"/>
</dbReference>
<dbReference type="RefSeq" id="WP_386715007.1">
    <property type="nucleotide sequence ID" value="NZ_JBHRSZ010000001.1"/>
</dbReference>
<keyword evidence="1" id="KW-0489">Methyltransferase</keyword>
<sequence length="228" mass="26443">MARKKSVVNHFSTMQTSSPCCPLCKHQQTQEYYQDRRRPYFQCNECGLVFVPDSFHISAELEKAEYDLHQNSFEDEGYRRFLSRAFDPIAQRIPVPATGLDFGCGPGPVLASMFSEFGYEMQTYDPYYAPDISVLEQSYDFITCTEVIEHVSQPDQVFPLLINRLSVNGVLLIMTKRVRDREAFASWHYKNDQTHICFYCEPTFDWIAQQYGLIVDFIGSDVVLFKKS</sequence>
<accession>A0ABV7HD11</accession>
<reference evidence="2" key="1">
    <citation type="journal article" date="2019" name="Int. J. Syst. Evol. Microbiol.">
        <title>The Global Catalogue of Microorganisms (GCM) 10K type strain sequencing project: providing services to taxonomists for standard genome sequencing and annotation.</title>
        <authorList>
            <consortium name="The Broad Institute Genomics Platform"/>
            <consortium name="The Broad Institute Genome Sequencing Center for Infectious Disease"/>
            <person name="Wu L."/>
            <person name="Ma J."/>
        </authorList>
    </citation>
    <scope>NUCLEOTIDE SEQUENCE [LARGE SCALE GENOMIC DNA]</scope>
    <source>
        <strain evidence="2">KCTC 52438</strain>
    </source>
</reference>
<dbReference type="SUPFAM" id="SSF53335">
    <property type="entry name" value="S-adenosyl-L-methionine-dependent methyltransferases"/>
    <property type="match status" value="1"/>
</dbReference>
<organism evidence="1 2">
    <name type="scientific">Litoribrevibacter euphylliae</name>
    <dbReference type="NCBI Taxonomy" id="1834034"/>
    <lineage>
        <taxon>Bacteria</taxon>
        <taxon>Pseudomonadati</taxon>
        <taxon>Pseudomonadota</taxon>
        <taxon>Gammaproteobacteria</taxon>
        <taxon>Oceanospirillales</taxon>
        <taxon>Oceanospirillaceae</taxon>
        <taxon>Litoribrevibacter</taxon>
    </lineage>
</organism>
<comment type="caution">
    <text evidence="1">The sequence shown here is derived from an EMBL/GenBank/DDBJ whole genome shotgun (WGS) entry which is preliminary data.</text>
</comment>
<dbReference type="EMBL" id="JBHRSZ010000001">
    <property type="protein sequence ID" value="MFC3149662.1"/>
    <property type="molecule type" value="Genomic_DNA"/>
</dbReference>
<dbReference type="InterPro" id="IPR029063">
    <property type="entry name" value="SAM-dependent_MTases_sf"/>
</dbReference>
<keyword evidence="1" id="KW-0808">Transferase</keyword>
<dbReference type="GO" id="GO:0008168">
    <property type="term" value="F:methyltransferase activity"/>
    <property type="evidence" value="ECO:0007669"/>
    <property type="project" value="UniProtKB-KW"/>
</dbReference>
<evidence type="ECO:0000313" key="1">
    <source>
        <dbReference type="EMBL" id="MFC3149662.1"/>
    </source>
</evidence>
<keyword evidence="2" id="KW-1185">Reference proteome</keyword>
<dbReference type="Proteomes" id="UP001595476">
    <property type="component" value="Unassembled WGS sequence"/>
</dbReference>
<protein>
    <submittedName>
        <fullName evidence="1">Class I SAM-dependent methyltransferase</fullName>
        <ecNumber evidence="1">2.1.1.-</ecNumber>
    </submittedName>
</protein>
<gene>
    <name evidence="1" type="ORF">ACFOEK_01325</name>
</gene>